<dbReference type="InterPro" id="IPR003661">
    <property type="entry name" value="HisK_dim/P_dom"/>
</dbReference>
<evidence type="ECO:0000256" key="9">
    <source>
        <dbReference type="ARBA" id="ARBA00023012"/>
    </source>
</evidence>
<feature type="transmembrane region" description="Helical" evidence="11">
    <location>
        <begin position="12"/>
        <end position="31"/>
    </location>
</feature>
<dbReference type="SMART" id="SM00388">
    <property type="entry name" value="HisKA"/>
    <property type="match status" value="1"/>
</dbReference>
<organism evidence="14 15">
    <name type="scientific">Herbidospora galbida</name>
    <dbReference type="NCBI Taxonomy" id="2575442"/>
    <lineage>
        <taxon>Bacteria</taxon>
        <taxon>Bacillati</taxon>
        <taxon>Actinomycetota</taxon>
        <taxon>Actinomycetes</taxon>
        <taxon>Streptosporangiales</taxon>
        <taxon>Streptosporangiaceae</taxon>
        <taxon>Herbidospora</taxon>
    </lineage>
</organism>
<keyword evidence="6 11" id="KW-0812">Transmembrane</keyword>
<evidence type="ECO:0000259" key="13">
    <source>
        <dbReference type="PROSITE" id="PS50885"/>
    </source>
</evidence>
<feature type="transmembrane region" description="Helical" evidence="11">
    <location>
        <begin position="74"/>
        <end position="94"/>
    </location>
</feature>
<evidence type="ECO:0000256" key="3">
    <source>
        <dbReference type="ARBA" id="ARBA00012438"/>
    </source>
</evidence>
<dbReference type="Pfam" id="PF02518">
    <property type="entry name" value="HATPase_c"/>
    <property type="match status" value="1"/>
</dbReference>
<dbReference type="PROSITE" id="PS50109">
    <property type="entry name" value="HIS_KIN"/>
    <property type="match status" value="1"/>
</dbReference>
<evidence type="ECO:0000256" key="6">
    <source>
        <dbReference type="ARBA" id="ARBA00022692"/>
    </source>
</evidence>
<protein>
    <recommendedName>
        <fullName evidence="3">histidine kinase</fullName>
        <ecNumber evidence="3">2.7.13.3</ecNumber>
    </recommendedName>
</protein>
<evidence type="ECO:0000256" key="4">
    <source>
        <dbReference type="ARBA" id="ARBA00022553"/>
    </source>
</evidence>
<dbReference type="SUPFAM" id="SSF47384">
    <property type="entry name" value="Homodimeric domain of signal transducing histidine kinase"/>
    <property type="match status" value="1"/>
</dbReference>
<evidence type="ECO:0000256" key="5">
    <source>
        <dbReference type="ARBA" id="ARBA00022679"/>
    </source>
</evidence>
<dbReference type="InterPro" id="IPR050428">
    <property type="entry name" value="TCS_sensor_his_kinase"/>
</dbReference>
<accession>A0A4U3LSC5</accession>
<reference evidence="14 15" key="1">
    <citation type="submission" date="2019-04" db="EMBL/GenBank/DDBJ databases">
        <title>Herbidospora sp. NEAU-GS14.nov., a novel actinomycete isolated from soil.</title>
        <authorList>
            <person name="Han L."/>
        </authorList>
    </citation>
    <scope>NUCLEOTIDE SEQUENCE [LARGE SCALE GENOMIC DNA]</scope>
    <source>
        <strain evidence="14 15">NEAU-GS14</strain>
    </source>
</reference>
<sequence>MKTIRTRLAFTYTALVLLTAAVLLVSVNVSLHHRLRVETRPPAPVAPVLGRPIVPPPAPGRGLVEEVVTYQWEVTGVAILVMALVSLAVGWFFAGRMLRPVHRITATARRLSLSNLHERIALAGPRDELRELADTFDEMLARLERSVEGQRRFIATASHELRTPLAVQRAAIEIGLPDDVGPIKGKLLAANRRSERLIDALLVLAQAEHGLEAPEEVELSEVVRLAVAELDHGDVTVTVTAEPCTVLGDRTLLHRLVTNLAGNAVRHNVPGGTAEVTLAGGVLRVANTGPHVPPERFGDLFAPFRRIGTTRTQGAGLGLSIVAAIARAHGATTVARPHPGGGLELAVRFPPVS</sequence>
<evidence type="ECO:0000259" key="12">
    <source>
        <dbReference type="PROSITE" id="PS50109"/>
    </source>
</evidence>
<gene>
    <name evidence="14" type="ORF">FDA94_37625</name>
</gene>
<evidence type="ECO:0000313" key="15">
    <source>
        <dbReference type="Proteomes" id="UP000308705"/>
    </source>
</evidence>
<dbReference type="EMBL" id="SZQA01000072">
    <property type="protein sequence ID" value="TKK78662.1"/>
    <property type="molecule type" value="Genomic_DNA"/>
</dbReference>
<dbReference type="GO" id="GO:0005886">
    <property type="term" value="C:plasma membrane"/>
    <property type="evidence" value="ECO:0007669"/>
    <property type="project" value="UniProtKB-SubCell"/>
</dbReference>
<dbReference type="InterPro" id="IPR003594">
    <property type="entry name" value="HATPase_dom"/>
</dbReference>
<dbReference type="Gene3D" id="1.10.287.130">
    <property type="match status" value="1"/>
</dbReference>
<dbReference type="AlphaFoldDB" id="A0A4U3LSC5"/>
<dbReference type="Pfam" id="PF00512">
    <property type="entry name" value="HisKA"/>
    <property type="match status" value="1"/>
</dbReference>
<evidence type="ECO:0000256" key="10">
    <source>
        <dbReference type="ARBA" id="ARBA00023136"/>
    </source>
</evidence>
<dbReference type="Pfam" id="PF00672">
    <property type="entry name" value="HAMP"/>
    <property type="match status" value="1"/>
</dbReference>
<name>A0A4U3LSC5_9ACTN</name>
<keyword evidence="8 11" id="KW-1133">Transmembrane helix</keyword>
<comment type="catalytic activity">
    <reaction evidence="1">
        <text>ATP + protein L-histidine = ADP + protein N-phospho-L-histidine.</text>
        <dbReference type="EC" id="2.7.13.3"/>
    </reaction>
</comment>
<dbReference type="InterPro" id="IPR005467">
    <property type="entry name" value="His_kinase_dom"/>
</dbReference>
<dbReference type="PANTHER" id="PTHR45436">
    <property type="entry name" value="SENSOR HISTIDINE KINASE YKOH"/>
    <property type="match status" value="1"/>
</dbReference>
<dbReference type="Gene3D" id="3.30.565.10">
    <property type="entry name" value="Histidine kinase-like ATPase, C-terminal domain"/>
    <property type="match status" value="1"/>
</dbReference>
<evidence type="ECO:0000256" key="8">
    <source>
        <dbReference type="ARBA" id="ARBA00022989"/>
    </source>
</evidence>
<dbReference type="GO" id="GO:0000155">
    <property type="term" value="F:phosphorelay sensor kinase activity"/>
    <property type="evidence" value="ECO:0007669"/>
    <property type="project" value="InterPro"/>
</dbReference>
<evidence type="ECO:0000256" key="1">
    <source>
        <dbReference type="ARBA" id="ARBA00000085"/>
    </source>
</evidence>
<comment type="caution">
    <text evidence="14">The sequence shown here is derived from an EMBL/GenBank/DDBJ whole genome shotgun (WGS) entry which is preliminary data.</text>
</comment>
<evidence type="ECO:0000256" key="7">
    <source>
        <dbReference type="ARBA" id="ARBA00022777"/>
    </source>
</evidence>
<evidence type="ECO:0000256" key="2">
    <source>
        <dbReference type="ARBA" id="ARBA00004236"/>
    </source>
</evidence>
<dbReference type="SUPFAM" id="SSF158472">
    <property type="entry name" value="HAMP domain-like"/>
    <property type="match status" value="1"/>
</dbReference>
<evidence type="ECO:0000313" key="14">
    <source>
        <dbReference type="EMBL" id="TKK78662.1"/>
    </source>
</evidence>
<dbReference type="SMART" id="SM00387">
    <property type="entry name" value="HATPase_c"/>
    <property type="match status" value="1"/>
</dbReference>
<dbReference type="RefSeq" id="WP_137251795.1">
    <property type="nucleotide sequence ID" value="NZ_SZQA01000072.1"/>
</dbReference>
<dbReference type="PROSITE" id="PS50885">
    <property type="entry name" value="HAMP"/>
    <property type="match status" value="1"/>
</dbReference>
<comment type="subcellular location">
    <subcellularLocation>
        <location evidence="2">Cell membrane</location>
    </subcellularLocation>
</comment>
<keyword evidence="10 11" id="KW-0472">Membrane</keyword>
<keyword evidence="15" id="KW-1185">Reference proteome</keyword>
<dbReference type="EC" id="2.7.13.3" evidence="3"/>
<dbReference type="SUPFAM" id="SSF55874">
    <property type="entry name" value="ATPase domain of HSP90 chaperone/DNA topoisomerase II/histidine kinase"/>
    <property type="match status" value="1"/>
</dbReference>
<dbReference type="InterPro" id="IPR004358">
    <property type="entry name" value="Sig_transdc_His_kin-like_C"/>
</dbReference>
<dbReference type="CDD" id="cd00082">
    <property type="entry name" value="HisKA"/>
    <property type="match status" value="1"/>
</dbReference>
<evidence type="ECO:0000256" key="11">
    <source>
        <dbReference type="SAM" id="Phobius"/>
    </source>
</evidence>
<keyword evidence="9" id="KW-0902">Two-component regulatory system</keyword>
<proteinExistence type="predicted"/>
<dbReference type="Gene3D" id="6.10.340.10">
    <property type="match status" value="1"/>
</dbReference>
<dbReference type="InterPro" id="IPR003660">
    <property type="entry name" value="HAMP_dom"/>
</dbReference>
<feature type="domain" description="Histidine kinase" evidence="12">
    <location>
        <begin position="156"/>
        <end position="353"/>
    </location>
</feature>
<dbReference type="Proteomes" id="UP000308705">
    <property type="component" value="Unassembled WGS sequence"/>
</dbReference>
<dbReference type="InterPro" id="IPR036097">
    <property type="entry name" value="HisK_dim/P_sf"/>
</dbReference>
<keyword evidence="5" id="KW-0808">Transferase</keyword>
<dbReference type="PANTHER" id="PTHR45436:SF5">
    <property type="entry name" value="SENSOR HISTIDINE KINASE TRCS"/>
    <property type="match status" value="1"/>
</dbReference>
<keyword evidence="4" id="KW-0597">Phosphoprotein</keyword>
<feature type="domain" description="HAMP" evidence="13">
    <location>
        <begin position="95"/>
        <end position="148"/>
    </location>
</feature>
<dbReference type="InterPro" id="IPR036890">
    <property type="entry name" value="HATPase_C_sf"/>
</dbReference>
<dbReference type="CDD" id="cd06225">
    <property type="entry name" value="HAMP"/>
    <property type="match status" value="1"/>
</dbReference>
<dbReference type="PRINTS" id="PR00344">
    <property type="entry name" value="BCTRLSENSOR"/>
</dbReference>
<dbReference type="OrthoDB" id="3224230at2"/>
<dbReference type="SMART" id="SM00304">
    <property type="entry name" value="HAMP"/>
    <property type="match status" value="1"/>
</dbReference>
<keyword evidence="7" id="KW-0418">Kinase</keyword>